<dbReference type="SUPFAM" id="SSF55729">
    <property type="entry name" value="Acyl-CoA N-acyltransferases (Nat)"/>
    <property type="match status" value="1"/>
</dbReference>
<protein>
    <submittedName>
        <fullName evidence="2">N-acetyltransferase</fullName>
    </submittedName>
</protein>
<dbReference type="AlphaFoldDB" id="A0A2S7VYA1"/>
<evidence type="ECO:0000313" key="3">
    <source>
        <dbReference type="Proteomes" id="UP000238730"/>
    </source>
</evidence>
<proteinExistence type="predicted"/>
<dbReference type="InterPro" id="IPR016181">
    <property type="entry name" value="Acyl_CoA_acyltransferase"/>
</dbReference>
<comment type="caution">
    <text evidence="2">The sequence shown here is derived from an EMBL/GenBank/DDBJ whole genome shotgun (WGS) entry which is preliminary data.</text>
</comment>
<dbReference type="GO" id="GO:0016747">
    <property type="term" value="F:acyltransferase activity, transferring groups other than amino-acyl groups"/>
    <property type="evidence" value="ECO:0007669"/>
    <property type="project" value="InterPro"/>
</dbReference>
<name>A0A2S7VYA1_PHOAN</name>
<accession>A0A2S7VYA1</accession>
<dbReference type="OrthoDB" id="2350893at2"/>
<reference evidence="2 3" key="1">
    <citation type="submission" date="2016-12" db="EMBL/GenBank/DDBJ databases">
        <title>Diversity of luminous bacteria.</title>
        <authorList>
            <person name="Yoshizawa S."/>
            <person name="Kogure K."/>
        </authorList>
    </citation>
    <scope>NUCLEOTIDE SEQUENCE [LARGE SCALE GENOMIC DNA]</scope>
    <source>
        <strain evidence="2 3">LC1-200</strain>
    </source>
</reference>
<feature type="domain" description="N-acetyltransferase" evidence="1">
    <location>
        <begin position="124"/>
        <end position="257"/>
    </location>
</feature>
<keyword evidence="2" id="KW-0808">Transferase</keyword>
<dbReference type="Gene3D" id="3.40.630.30">
    <property type="match status" value="1"/>
</dbReference>
<sequence length="257" mass="29278">MQDKRVQEVYNSYFIFNNERALSTDTPSELSVTDLTSYTIYADKTRRYDNQIIVRDVCNLESLDNSLELFDISLPIEISVEPKAITPELNSWLSSHDFTKVFEHEFLKLTQENLLASNDSSNAINVEVWGHSKVDDFLSLLKTSGVSCSDEIWLKKRSLYCTDKFRSYVAFVNGMLCAWATSFFESKHAILANAYTQEEFRGRGCQTALLDARIKDAFDNGIEVVLTDVELNSTSSRNCKSFGFTSVGVRNVWCKEI</sequence>
<gene>
    <name evidence="2" type="ORF">BTO08_06310</name>
</gene>
<dbReference type="CDD" id="cd04301">
    <property type="entry name" value="NAT_SF"/>
    <property type="match status" value="1"/>
</dbReference>
<evidence type="ECO:0000313" key="2">
    <source>
        <dbReference type="EMBL" id="PQJ67041.1"/>
    </source>
</evidence>
<dbReference type="RefSeq" id="WP_105060333.1">
    <property type="nucleotide sequence ID" value="NZ_MSCJ01000001.1"/>
</dbReference>
<dbReference type="Proteomes" id="UP000238730">
    <property type="component" value="Unassembled WGS sequence"/>
</dbReference>
<dbReference type="InterPro" id="IPR000182">
    <property type="entry name" value="GNAT_dom"/>
</dbReference>
<evidence type="ECO:0000259" key="1">
    <source>
        <dbReference type="PROSITE" id="PS51186"/>
    </source>
</evidence>
<dbReference type="Pfam" id="PF00583">
    <property type="entry name" value="Acetyltransf_1"/>
    <property type="match status" value="1"/>
</dbReference>
<dbReference type="PROSITE" id="PS51186">
    <property type="entry name" value="GNAT"/>
    <property type="match status" value="1"/>
</dbReference>
<dbReference type="EMBL" id="MSCJ01000001">
    <property type="protein sequence ID" value="PQJ67041.1"/>
    <property type="molecule type" value="Genomic_DNA"/>
</dbReference>
<organism evidence="2 3">
    <name type="scientific">Photobacterium angustum</name>
    <dbReference type="NCBI Taxonomy" id="661"/>
    <lineage>
        <taxon>Bacteria</taxon>
        <taxon>Pseudomonadati</taxon>
        <taxon>Pseudomonadota</taxon>
        <taxon>Gammaproteobacteria</taxon>
        <taxon>Vibrionales</taxon>
        <taxon>Vibrionaceae</taxon>
        <taxon>Photobacterium</taxon>
    </lineage>
</organism>